<dbReference type="Gramene" id="KOM25913">
    <property type="protein sequence ID" value="KOM25913"/>
    <property type="gene ID" value="LR48_Vigan205s005000"/>
</dbReference>
<evidence type="ECO:0000313" key="2">
    <source>
        <dbReference type="EMBL" id="KOM25913.1"/>
    </source>
</evidence>
<reference evidence="3" key="1">
    <citation type="journal article" date="2015" name="Proc. Natl. Acad. Sci. U.S.A.">
        <title>Genome sequencing of adzuki bean (Vigna angularis) provides insight into high starch and low fat accumulation and domestication.</title>
        <authorList>
            <person name="Yang K."/>
            <person name="Tian Z."/>
            <person name="Chen C."/>
            <person name="Luo L."/>
            <person name="Zhao B."/>
            <person name="Wang Z."/>
            <person name="Yu L."/>
            <person name="Li Y."/>
            <person name="Sun Y."/>
            <person name="Li W."/>
            <person name="Chen Y."/>
            <person name="Li Y."/>
            <person name="Zhang Y."/>
            <person name="Ai D."/>
            <person name="Zhao J."/>
            <person name="Shang C."/>
            <person name="Ma Y."/>
            <person name="Wu B."/>
            <person name="Wang M."/>
            <person name="Gao L."/>
            <person name="Sun D."/>
            <person name="Zhang P."/>
            <person name="Guo F."/>
            <person name="Wang W."/>
            <person name="Li Y."/>
            <person name="Wang J."/>
            <person name="Varshney R.K."/>
            <person name="Wang J."/>
            <person name="Ling H.Q."/>
            <person name="Wan P."/>
        </authorList>
    </citation>
    <scope>NUCLEOTIDE SEQUENCE</scope>
    <source>
        <strain evidence="3">cv. Jingnong 6</strain>
    </source>
</reference>
<keyword evidence="1" id="KW-1133">Transmembrane helix</keyword>
<keyword evidence="1" id="KW-0812">Transmembrane</keyword>
<dbReference type="AlphaFoldDB" id="A0A0L9T5Q8"/>
<accession>A0A0L9T5Q8</accession>
<feature type="transmembrane region" description="Helical" evidence="1">
    <location>
        <begin position="20"/>
        <end position="40"/>
    </location>
</feature>
<evidence type="ECO:0000313" key="3">
    <source>
        <dbReference type="Proteomes" id="UP000053144"/>
    </source>
</evidence>
<gene>
    <name evidence="2" type="ORF">LR48_Vigan205s005000</name>
</gene>
<sequence length="78" mass="8352">MSRVWLLNCKEVLPPQGAEIGIMGLTLGSSLIGVSCYTITSARTTVATYSYNPDSQVIVFEGDECSVEQALEGEDHVA</sequence>
<evidence type="ECO:0000256" key="1">
    <source>
        <dbReference type="SAM" id="Phobius"/>
    </source>
</evidence>
<protein>
    <submittedName>
        <fullName evidence="2">Uncharacterized protein</fullName>
    </submittedName>
</protein>
<name>A0A0L9T5Q8_PHAAN</name>
<proteinExistence type="predicted"/>
<dbReference type="Proteomes" id="UP000053144">
    <property type="component" value="Unassembled WGS sequence"/>
</dbReference>
<dbReference type="EMBL" id="KQ258294">
    <property type="protein sequence ID" value="KOM25913.1"/>
    <property type="molecule type" value="Genomic_DNA"/>
</dbReference>
<keyword evidence="1" id="KW-0472">Membrane</keyword>
<organism evidence="2 3">
    <name type="scientific">Phaseolus angularis</name>
    <name type="common">Azuki bean</name>
    <name type="synonym">Vigna angularis</name>
    <dbReference type="NCBI Taxonomy" id="3914"/>
    <lineage>
        <taxon>Eukaryota</taxon>
        <taxon>Viridiplantae</taxon>
        <taxon>Streptophyta</taxon>
        <taxon>Embryophyta</taxon>
        <taxon>Tracheophyta</taxon>
        <taxon>Spermatophyta</taxon>
        <taxon>Magnoliopsida</taxon>
        <taxon>eudicotyledons</taxon>
        <taxon>Gunneridae</taxon>
        <taxon>Pentapetalae</taxon>
        <taxon>rosids</taxon>
        <taxon>fabids</taxon>
        <taxon>Fabales</taxon>
        <taxon>Fabaceae</taxon>
        <taxon>Papilionoideae</taxon>
        <taxon>50 kb inversion clade</taxon>
        <taxon>NPAAA clade</taxon>
        <taxon>indigoferoid/millettioid clade</taxon>
        <taxon>Phaseoleae</taxon>
        <taxon>Vigna</taxon>
    </lineage>
</organism>